<evidence type="ECO:0000313" key="9">
    <source>
        <dbReference type="Proteomes" id="UP000499080"/>
    </source>
</evidence>
<dbReference type="InterPro" id="IPR004710">
    <property type="entry name" value="Bilac:Na_transpt"/>
</dbReference>
<evidence type="ECO:0008006" key="10">
    <source>
        <dbReference type="Google" id="ProtNLM"/>
    </source>
</evidence>
<evidence type="ECO:0000256" key="5">
    <source>
        <dbReference type="ARBA" id="ARBA00022989"/>
    </source>
</evidence>
<keyword evidence="4" id="KW-0769">Symport</keyword>
<feature type="transmembrane region" description="Helical" evidence="7">
    <location>
        <begin position="116"/>
        <end position="136"/>
    </location>
</feature>
<keyword evidence="6 7" id="KW-0472">Membrane</keyword>
<gene>
    <name evidence="8" type="ORF">AVEN_144699_1</name>
</gene>
<keyword evidence="9" id="KW-1185">Reference proteome</keyword>
<dbReference type="InterPro" id="IPR038770">
    <property type="entry name" value="Na+/solute_symporter_sf"/>
</dbReference>
<dbReference type="InterPro" id="IPR002657">
    <property type="entry name" value="BilAc:Na_symport/Acr3"/>
</dbReference>
<feature type="transmembrane region" description="Helical" evidence="7">
    <location>
        <begin position="219"/>
        <end position="241"/>
    </location>
</feature>
<keyword evidence="4" id="KW-0813">Transport</keyword>
<dbReference type="PANTHER" id="PTHR10361">
    <property type="entry name" value="SODIUM-BILE ACID COTRANSPORTER"/>
    <property type="match status" value="1"/>
</dbReference>
<dbReference type="Pfam" id="PF01758">
    <property type="entry name" value="SBF"/>
    <property type="match status" value="1"/>
</dbReference>
<keyword evidence="3 7" id="KW-0812">Transmembrane</keyword>
<accession>A0A4Y2LP51</accession>
<evidence type="ECO:0000256" key="1">
    <source>
        <dbReference type="ARBA" id="ARBA00004141"/>
    </source>
</evidence>
<dbReference type="Gene3D" id="1.20.1530.20">
    <property type="match status" value="1"/>
</dbReference>
<sequence length="266" mass="29885">MAGNLSAFYNNTEATTLDAEIEAKNYSCYMKNDSKKFEYDILQTNQSVIPVFEILFLVLLIITASSIGTEITWTQVKNHIKNPTSVVIVMVIQFFIKPLIAYVLMRSNAVDKEHAVIILIISCCPSEVLSNAFTYFCDGDLSLSIILSATSSVLAIFMLPLNLWVYGHSFDTKSAISPYESLSLYPVYIISFLVLGMLLKWKFPSAAHLLSTAQRNTILLPWLYAFITTSSYAAFSVAYQIHKQYLQQRTKKENGFELTCASQTAI</sequence>
<dbReference type="PANTHER" id="PTHR10361:SF28">
    <property type="entry name" value="P3 PROTEIN-RELATED"/>
    <property type="match status" value="1"/>
</dbReference>
<dbReference type="OrthoDB" id="6429632at2759"/>
<keyword evidence="5 7" id="KW-1133">Transmembrane helix</keyword>
<dbReference type="AlphaFoldDB" id="A0A4Y2LP51"/>
<organism evidence="8 9">
    <name type="scientific">Araneus ventricosus</name>
    <name type="common">Orbweaver spider</name>
    <name type="synonym">Epeira ventricosa</name>
    <dbReference type="NCBI Taxonomy" id="182803"/>
    <lineage>
        <taxon>Eukaryota</taxon>
        <taxon>Metazoa</taxon>
        <taxon>Ecdysozoa</taxon>
        <taxon>Arthropoda</taxon>
        <taxon>Chelicerata</taxon>
        <taxon>Arachnida</taxon>
        <taxon>Araneae</taxon>
        <taxon>Araneomorphae</taxon>
        <taxon>Entelegynae</taxon>
        <taxon>Araneoidea</taxon>
        <taxon>Araneidae</taxon>
        <taxon>Araneus</taxon>
    </lineage>
</organism>
<proteinExistence type="inferred from homology"/>
<dbReference type="GO" id="GO:0008508">
    <property type="term" value="F:bile acid:sodium symporter activity"/>
    <property type="evidence" value="ECO:0007669"/>
    <property type="project" value="TreeGrafter"/>
</dbReference>
<feature type="transmembrane region" description="Helical" evidence="7">
    <location>
        <begin position="85"/>
        <end position="104"/>
    </location>
</feature>
<name>A0A4Y2LP51_ARAVE</name>
<evidence type="ECO:0000256" key="3">
    <source>
        <dbReference type="ARBA" id="ARBA00022692"/>
    </source>
</evidence>
<feature type="transmembrane region" description="Helical" evidence="7">
    <location>
        <begin position="51"/>
        <end position="73"/>
    </location>
</feature>
<comment type="subcellular location">
    <subcellularLocation>
        <location evidence="1">Membrane</location>
        <topology evidence="1">Multi-pass membrane protein</topology>
    </subcellularLocation>
</comment>
<evidence type="ECO:0000313" key="8">
    <source>
        <dbReference type="EMBL" id="GBN15890.1"/>
    </source>
</evidence>
<evidence type="ECO:0000256" key="7">
    <source>
        <dbReference type="SAM" id="Phobius"/>
    </source>
</evidence>
<evidence type="ECO:0000256" key="6">
    <source>
        <dbReference type="ARBA" id="ARBA00023136"/>
    </source>
</evidence>
<comment type="similarity">
    <text evidence="2">Belongs to the bile acid:sodium symporter (BASS) (TC 2.A.28) family.</text>
</comment>
<protein>
    <recommendedName>
        <fullName evidence="10">Sodium/bile acid cotransporter 7</fullName>
    </recommendedName>
</protein>
<feature type="transmembrane region" description="Helical" evidence="7">
    <location>
        <begin position="142"/>
        <end position="161"/>
    </location>
</feature>
<reference evidence="8 9" key="1">
    <citation type="journal article" date="2019" name="Sci. Rep.">
        <title>Orb-weaving spider Araneus ventricosus genome elucidates the spidroin gene catalogue.</title>
        <authorList>
            <person name="Kono N."/>
            <person name="Nakamura H."/>
            <person name="Ohtoshi R."/>
            <person name="Moran D.A.P."/>
            <person name="Shinohara A."/>
            <person name="Yoshida Y."/>
            <person name="Fujiwara M."/>
            <person name="Mori M."/>
            <person name="Tomita M."/>
            <person name="Arakawa K."/>
        </authorList>
    </citation>
    <scope>NUCLEOTIDE SEQUENCE [LARGE SCALE GENOMIC DNA]</scope>
</reference>
<dbReference type="EMBL" id="BGPR01006077">
    <property type="protein sequence ID" value="GBN15890.1"/>
    <property type="molecule type" value="Genomic_DNA"/>
</dbReference>
<dbReference type="Proteomes" id="UP000499080">
    <property type="component" value="Unassembled WGS sequence"/>
</dbReference>
<dbReference type="GO" id="GO:0016020">
    <property type="term" value="C:membrane"/>
    <property type="evidence" value="ECO:0007669"/>
    <property type="project" value="UniProtKB-SubCell"/>
</dbReference>
<evidence type="ECO:0000256" key="2">
    <source>
        <dbReference type="ARBA" id="ARBA00006528"/>
    </source>
</evidence>
<evidence type="ECO:0000256" key="4">
    <source>
        <dbReference type="ARBA" id="ARBA00022847"/>
    </source>
</evidence>
<feature type="transmembrane region" description="Helical" evidence="7">
    <location>
        <begin position="182"/>
        <end position="199"/>
    </location>
</feature>
<comment type="caution">
    <text evidence="8">The sequence shown here is derived from an EMBL/GenBank/DDBJ whole genome shotgun (WGS) entry which is preliminary data.</text>
</comment>